<keyword evidence="2" id="KW-1185">Reference proteome</keyword>
<name>A0A8C9HY78_9PRIM</name>
<reference evidence="1" key="1">
    <citation type="submission" date="2025-08" db="UniProtKB">
        <authorList>
            <consortium name="Ensembl"/>
        </authorList>
    </citation>
    <scope>IDENTIFICATION</scope>
</reference>
<organism evidence="1 2">
    <name type="scientific">Piliocolobus tephrosceles</name>
    <name type="common">Ugandan red Colobus</name>
    <dbReference type="NCBI Taxonomy" id="591936"/>
    <lineage>
        <taxon>Eukaryota</taxon>
        <taxon>Metazoa</taxon>
        <taxon>Chordata</taxon>
        <taxon>Craniata</taxon>
        <taxon>Vertebrata</taxon>
        <taxon>Euteleostomi</taxon>
        <taxon>Mammalia</taxon>
        <taxon>Eutheria</taxon>
        <taxon>Euarchontoglires</taxon>
        <taxon>Primates</taxon>
        <taxon>Haplorrhini</taxon>
        <taxon>Catarrhini</taxon>
        <taxon>Cercopithecidae</taxon>
        <taxon>Colobinae</taxon>
        <taxon>Piliocolobus</taxon>
    </lineage>
</organism>
<sequence length="56" mass="6124">GLVPSPAPGVGPSLSPRLDLQFLQRFLQILKVLFPSWSSQNALMFLTLLCLTLLGE</sequence>
<reference evidence="1" key="2">
    <citation type="submission" date="2025-09" db="UniProtKB">
        <authorList>
            <consortium name="Ensembl"/>
        </authorList>
    </citation>
    <scope>IDENTIFICATION</scope>
</reference>
<evidence type="ECO:0000313" key="1">
    <source>
        <dbReference type="Ensembl" id="ENSPTEP00000027862.1"/>
    </source>
</evidence>
<protein>
    <recommendedName>
        <fullName evidence="3">ABCD4</fullName>
    </recommendedName>
</protein>
<dbReference type="Ensembl" id="ENSPTET00000039001.1">
    <property type="protein sequence ID" value="ENSPTEP00000027862.1"/>
    <property type="gene ID" value="ENSPTEG00000027658.1"/>
</dbReference>
<evidence type="ECO:0000313" key="2">
    <source>
        <dbReference type="Proteomes" id="UP000694416"/>
    </source>
</evidence>
<proteinExistence type="predicted"/>
<dbReference type="Proteomes" id="UP000694416">
    <property type="component" value="Unplaced"/>
</dbReference>
<evidence type="ECO:0008006" key="3">
    <source>
        <dbReference type="Google" id="ProtNLM"/>
    </source>
</evidence>
<accession>A0A8C9HY78</accession>
<dbReference type="AlphaFoldDB" id="A0A8C9HY78"/>